<comment type="caution">
    <text evidence="1">The sequence shown here is derived from an EMBL/GenBank/DDBJ whole genome shotgun (WGS) entry which is preliminary data.</text>
</comment>
<dbReference type="Proteomes" id="UP001157502">
    <property type="component" value="Chromosome 34"/>
</dbReference>
<organism evidence="1 2">
    <name type="scientific">Dallia pectoralis</name>
    <name type="common">Alaska blackfish</name>
    <dbReference type="NCBI Taxonomy" id="75939"/>
    <lineage>
        <taxon>Eukaryota</taxon>
        <taxon>Metazoa</taxon>
        <taxon>Chordata</taxon>
        <taxon>Craniata</taxon>
        <taxon>Vertebrata</taxon>
        <taxon>Euteleostomi</taxon>
        <taxon>Actinopterygii</taxon>
        <taxon>Neopterygii</taxon>
        <taxon>Teleostei</taxon>
        <taxon>Protacanthopterygii</taxon>
        <taxon>Esociformes</taxon>
        <taxon>Umbridae</taxon>
        <taxon>Dallia</taxon>
    </lineage>
</organism>
<gene>
    <name evidence="1" type="ORF">DPEC_G00340640</name>
</gene>
<sequence length="148" mass="15952">MEFLRSLVPASISGEGGAMDTGGALPRETGPRLLRMKRLGLLAMGQTIEEDQDGLVSTSIARPTQSNKTKRTKERDEGLCGLAREHAPEWNTAVRILLLNSVRISLVLRSPRHPANGLTLVHGPFCSQRLAQGYLVFTMAPICSSSGG</sequence>
<evidence type="ECO:0000313" key="1">
    <source>
        <dbReference type="EMBL" id="KAJ7986512.1"/>
    </source>
</evidence>
<name>A0ACC2F576_DALPE</name>
<evidence type="ECO:0000313" key="2">
    <source>
        <dbReference type="Proteomes" id="UP001157502"/>
    </source>
</evidence>
<protein>
    <submittedName>
        <fullName evidence="1">Uncharacterized protein</fullName>
    </submittedName>
</protein>
<accession>A0ACC2F576</accession>
<dbReference type="EMBL" id="CM055761">
    <property type="protein sequence ID" value="KAJ7986512.1"/>
    <property type="molecule type" value="Genomic_DNA"/>
</dbReference>
<proteinExistence type="predicted"/>
<keyword evidence="2" id="KW-1185">Reference proteome</keyword>
<reference evidence="1" key="1">
    <citation type="submission" date="2021-05" db="EMBL/GenBank/DDBJ databases">
        <authorList>
            <person name="Pan Q."/>
            <person name="Jouanno E."/>
            <person name="Zahm M."/>
            <person name="Klopp C."/>
            <person name="Cabau C."/>
            <person name="Louis A."/>
            <person name="Berthelot C."/>
            <person name="Parey E."/>
            <person name="Roest Crollius H."/>
            <person name="Montfort J."/>
            <person name="Robinson-Rechavi M."/>
            <person name="Bouchez O."/>
            <person name="Lampietro C."/>
            <person name="Lopez Roques C."/>
            <person name="Donnadieu C."/>
            <person name="Postlethwait J."/>
            <person name="Bobe J."/>
            <person name="Dillon D."/>
            <person name="Chandos A."/>
            <person name="von Hippel F."/>
            <person name="Guiguen Y."/>
        </authorList>
    </citation>
    <scope>NUCLEOTIDE SEQUENCE</scope>
    <source>
        <strain evidence="1">YG-Jan2019</strain>
    </source>
</reference>